<organism evidence="1 2">
    <name type="scientific">Saliphagus infecundisoli</name>
    <dbReference type="NCBI Taxonomy" id="1849069"/>
    <lineage>
        <taxon>Archaea</taxon>
        <taxon>Methanobacteriati</taxon>
        <taxon>Methanobacteriota</taxon>
        <taxon>Stenosarchaea group</taxon>
        <taxon>Halobacteria</taxon>
        <taxon>Halobacteriales</taxon>
        <taxon>Natrialbaceae</taxon>
        <taxon>Saliphagus</taxon>
    </lineage>
</organism>
<name>A0ABD5QCH5_9EURY</name>
<dbReference type="EMBL" id="JBHSJG010000007">
    <property type="protein sequence ID" value="MFC4986707.1"/>
    <property type="molecule type" value="Genomic_DNA"/>
</dbReference>
<dbReference type="Proteomes" id="UP001595925">
    <property type="component" value="Unassembled WGS sequence"/>
</dbReference>
<evidence type="ECO:0000313" key="1">
    <source>
        <dbReference type="EMBL" id="MFC4986707.1"/>
    </source>
</evidence>
<dbReference type="InterPro" id="IPR023214">
    <property type="entry name" value="HAD_sf"/>
</dbReference>
<dbReference type="RefSeq" id="WP_224828952.1">
    <property type="nucleotide sequence ID" value="NZ_JAIVEF010000016.1"/>
</dbReference>
<accession>A0ABD5QCH5</accession>
<evidence type="ECO:0000313" key="2">
    <source>
        <dbReference type="Proteomes" id="UP001595925"/>
    </source>
</evidence>
<dbReference type="InterPro" id="IPR006357">
    <property type="entry name" value="HAD-SF_hydro_IIA"/>
</dbReference>
<dbReference type="InterPro" id="IPR036412">
    <property type="entry name" value="HAD-like_sf"/>
</dbReference>
<gene>
    <name evidence="1" type="ORF">ACFPFO_02730</name>
</gene>
<dbReference type="PIRSF" id="PIRSF000915">
    <property type="entry name" value="PGP-type_phosphatase"/>
    <property type="match status" value="1"/>
</dbReference>
<sequence>MRGAVVDLDGTVYRSTVPVNGAVDGISELRSSGVDVLFVSNTSSKSRKTCVDRLDDMGIEASPDDIVTGASVTAAYVSESSPDATAFLVGEEPLREEFKRADVTLTDDPGTATVLVVGKDQSFDFDTLTAAARVLDEGAAFVATNLDRRSPTASGVVPGTGAIVAAVAATSGREPDIVAGKPHDPVIETTLWLLDLPPSACLMIGDNPETDVAMGKRAGMTTVLIESGLESSDVSATDGDGPDYVLETMASIGDVLDVEACG</sequence>
<dbReference type="Pfam" id="PF13242">
    <property type="entry name" value="Hydrolase_like"/>
    <property type="match status" value="1"/>
</dbReference>
<dbReference type="NCBIfam" id="TIGR01460">
    <property type="entry name" value="HAD-SF-IIA"/>
    <property type="match status" value="1"/>
</dbReference>
<proteinExistence type="predicted"/>
<dbReference type="GO" id="GO:0016787">
    <property type="term" value="F:hydrolase activity"/>
    <property type="evidence" value="ECO:0007669"/>
    <property type="project" value="UniProtKB-KW"/>
</dbReference>
<dbReference type="PANTHER" id="PTHR19288">
    <property type="entry name" value="4-NITROPHENYLPHOSPHATASE-RELATED"/>
    <property type="match status" value="1"/>
</dbReference>
<dbReference type="PANTHER" id="PTHR19288:SF46">
    <property type="entry name" value="HALOACID DEHALOGENASE-LIKE HYDROLASE DOMAIN-CONTAINING PROTEIN 2"/>
    <property type="match status" value="1"/>
</dbReference>
<comment type="caution">
    <text evidence="1">The sequence shown here is derived from an EMBL/GenBank/DDBJ whole genome shotgun (WGS) entry which is preliminary data.</text>
</comment>
<keyword evidence="1" id="KW-0378">Hydrolase</keyword>
<dbReference type="SUPFAM" id="SSF56784">
    <property type="entry name" value="HAD-like"/>
    <property type="match status" value="1"/>
</dbReference>
<protein>
    <submittedName>
        <fullName evidence="1">HAD-IIA family hydrolase</fullName>
    </submittedName>
</protein>
<dbReference type="Gene3D" id="3.40.50.1000">
    <property type="entry name" value="HAD superfamily/HAD-like"/>
    <property type="match status" value="2"/>
</dbReference>
<reference evidence="1 2" key="1">
    <citation type="journal article" date="2019" name="Int. J. Syst. Evol. Microbiol.">
        <title>The Global Catalogue of Microorganisms (GCM) 10K type strain sequencing project: providing services to taxonomists for standard genome sequencing and annotation.</title>
        <authorList>
            <consortium name="The Broad Institute Genomics Platform"/>
            <consortium name="The Broad Institute Genome Sequencing Center for Infectious Disease"/>
            <person name="Wu L."/>
            <person name="Ma J."/>
        </authorList>
    </citation>
    <scope>NUCLEOTIDE SEQUENCE [LARGE SCALE GENOMIC DNA]</scope>
    <source>
        <strain evidence="1 2">CGMCC 1.15824</strain>
    </source>
</reference>
<dbReference type="Pfam" id="PF13344">
    <property type="entry name" value="Hydrolase_6"/>
    <property type="match status" value="1"/>
</dbReference>
<dbReference type="AlphaFoldDB" id="A0ABD5QCH5"/>
<keyword evidence="2" id="KW-1185">Reference proteome</keyword>